<feature type="transmembrane region" description="Helical" evidence="1">
    <location>
        <begin position="28"/>
        <end position="50"/>
    </location>
</feature>
<keyword evidence="1" id="KW-0472">Membrane</keyword>
<dbReference type="AlphaFoldDB" id="A0A2W1JPA7"/>
<organism evidence="2 3">
    <name type="scientific">Acaryochloris thomasi RCC1774</name>
    <dbReference type="NCBI Taxonomy" id="1764569"/>
    <lineage>
        <taxon>Bacteria</taxon>
        <taxon>Bacillati</taxon>
        <taxon>Cyanobacteriota</taxon>
        <taxon>Cyanophyceae</taxon>
        <taxon>Acaryochloridales</taxon>
        <taxon>Acaryochloridaceae</taxon>
        <taxon>Acaryochloris</taxon>
        <taxon>Acaryochloris thomasi</taxon>
    </lineage>
</organism>
<gene>
    <name evidence="2" type="ORF">C1752_04359</name>
</gene>
<evidence type="ECO:0000256" key="1">
    <source>
        <dbReference type="SAM" id="Phobius"/>
    </source>
</evidence>
<keyword evidence="1" id="KW-0812">Transmembrane</keyword>
<keyword evidence="1" id="KW-1133">Transmembrane helix</keyword>
<evidence type="ECO:0000313" key="2">
    <source>
        <dbReference type="EMBL" id="PZD71994.1"/>
    </source>
</evidence>
<dbReference type="EMBL" id="PQWO01000013">
    <property type="protein sequence ID" value="PZD71994.1"/>
    <property type="molecule type" value="Genomic_DNA"/>
</dbReference>
<proteinExistence type="predicted"/>
<evidence type="ECO:0000313" key="3">
    <source>
        <dbReference type="Proteomes" id="UP000248857"/>
    </source>
</evidence>
<sequence length="96" mass="10817">MGLGTIAVALIASIQPQFSRRSWIGQSLWLGISLLLGFCLYQSGTLLVNQWVGMHGLTADVLLRMLWREVLWAIALFAAHTAFVLSYQRTLQRTLR</sequence>
<accession>A0A2W1JPA7</accession>
<protein>
    <submittedName>
        <fullName evidence="2">Uncharacterized protein</fullName>
    </submittedName>
</protein>
<name>A0A2W1JPA7_9CYAN</name>
<comment type="caution">
    <text evidence="2">The sequence shown here is derived from an EMBL/GenBank/DDBJ whole genome shotgun (WGS) entry which is preliminary data.</text>
</comment>
<reference evidence="2 3" key="1">
    <citation type="journal article" date="2018" name="Sci. Rep.">
        <title>A novel species of the marine cyanobacterium Acaryochloris with a unique pigment content and lifestyle.</title>
        <authorList>
            <person name="Partensky F."/>
            <person name="Six C."/>
            <person name="Ratin M."/>
            <person name="Garczarek L."/>
            <person name="Vaulot D."/>
            <person name="Probert I."/>
            <person name="Calteau A."/>
            <person name="Gourvil P."/>
            <person name="Marie D."/>
            <person name="Grebert T."/>
            <person name="Bouchier C."/>
            <person name="Le Panse S."/>
            <person name="Gachenot M."/>
            <person name="Rodriguez F."/>
            <person name="Garrido J.L."/>
        </authorList>
    </citation>
    <scope>NUCLEOTIDE SEQUENCE [LARGE SCALE GENOMIC DNA]</scope>
    <source>
        <strain evidence="2 3">RCC1774</strain>
    </source>
</reference>
<feature type="transmembrane region" description="Helical" evidence="1">
    <location>
        <begin position="70"/>
        <end position="87"/>
    </location>
</feature>
<dbReference type="Proteomes" id="UP000248857">
    <property type="component" value="Unassembled WGS sequence"/>
</dbReference>
<keyword evidence="3" id="KW-1185">Reference proteome</keyword>